<feature type="transmembrane region" description="Helical" evidence="1">
    <location>
        <begin position="302"/>
        <end position="325"/>
    </location>
</feature>
<name>A0A5M9WP30_PAEAM</name>
<comment type="caution">
    <text evidence="2">The sequence shown here is derived from an EMBL/GenBank/DDBJ whole genome shotgun (WGS) entry which is preliminary data.</text>
</comment>
<accession>A0A5M9WP30</accession>
<protein>
    <recommendedName>
        <fullName evidence="4">Tail length tape measure protein</fullName>
    </recommendedName>
</protein>
<reference evidence="2 3" key="1">
    <citation type="journal article" date="2019" name="J. Ind. Microbiol. Biotechnol.">
        <title>Paenibacillus amylolyticus 27C64 has a diverse set of carbohydrate-active enzymes and complete pectin deconstruction system.</title>
        <authorList>
            <person name="Keggi C."/>
            <person name="Doran-Peterson J."/>
        </authorList>
    </citation>
    <scope>NUCLEOTIDE SEQUENCE [LARGE SCALE GENOMIC DNA]</scope>
    <source>
        <strain evidence="2 3">27C64</strain>
    </source>
</reference>
<keyword evidence="1" id="KW-0472">Membrane</keyword>
<feature type="transmembrane region" description="Helical" evidence="1">
    <location>
        <begin position="374"/>
        <end position="396"/>
    </location>
</feature>
<organism evidence="2 3">
    <name type="scientific">Paenibacillus amylolyticus</name>
    <dbReference type="NCBI Taxonomy" id="1451"/>
    <lineage>
        <taxon>Bacteria</taxon>
        <taxon>Bacillati</taxon>
        <taxon>Bacillota</taxon>
        <taxon>Bacilli</taxon>
        <taxon>Bacillales</taxon>
        <taxon>Paenibacillaceae</taxon>
        <taxon>Paenibacillus</taxon>
    </lineage>
</organism>
<dbReference type="Proteomes" id="UP000323664">
    <property type="component" value="Unassembled WGS sequence"/>
</dbReference>
<dbReference type="RefSeq" id="WP_123063195.1">
    <property type="nucleotide sequence ID" value="NZ_RIAS01000002.1"/>
</dbReference>
<dbReference type="AlphaFoldDB" id="A0A5M9WP30"/>
<keyword evidence="1" id="KW-0812">Transmembrane</keyword>
<dbReference type="EMBL" id="RIAS01000002">
    <property type="protein sequence ID" value="KAA8783325.1"/>
    <property type="molecule type" value="Genomic_DNA"/>
</dbReference>
<keyword evidence="1" id="KW-1133">Transmembrane helix</keyword>
<evidence type="ECO:0000313" key="3">
    <source>
        <dbReference type="Proteomes" id="UP000323664"/>
    </source>
</evidence>
<feature type="transmembrane region" description="Helical" evidence="1">
    <location>
        <begin position="416"/>
        <end position="435"/>
    </location>
</feature>
<evidence type="ECO:0000256" key="1">
    <source>
        <dbReference type="SAM" id="Phobius"/>
    </source>
</evidence>
<feature type="transmembrane region" description="Helical" evidence="1">
    <location>
        <begin position="337"/>
        <end position="362"/>
    </location>
</feature>
<dbReference type="OrthoDB" id="1677957at2"/>
<evidence type="ECO:0008006" key="4">
    <source>
        <dbReference type="Google" id="ProtNLM"/>
    </source>
</evidence>
<evidence type="ECO:0000313" key="2">
    <source>
        <dbReference type="EMBL" id="KAA8783325.1"/>
    </source>
</evidence>
<gene>
    <name evidence="2" type="ORF">EC604_05620</name>
</gene>
<sequence>MSGTSITVINPPTINNLINNLNLVQLKTTEIINNFNQMNQINLNQFNQTNIANHFNQVNQQMNVTINLMEKLEDTADDTTDKLGDNLSKLSKWLQMIKSAGTIVLKAAAEEEDFKYRYMVAAQDPVVGEGIYHKFRDQASKKGQDVNDSLKASLGYLPMAQNAGQVEQLNDLAERLSMLSPDGKSLSDASGAILSAMNGENKDLSSQFGISESALSGAGLEGFIQTKDLDGFIQGLQLVLEMQGYTQEAFDTMLDSPLQKWTALVNQFNSILAEVGTKALEVLSPVLDRLNEAMSSGQFSGFIEWISGAFAIIAQVIAFIVDGFINFATAVQENWDIIAPILTAIAVVLLGKLIITLGVVIAQFFMLAAANWPILLVIGAIAVLIYILQACGFTAGDMVGTIIGYFYMVYEHMKSIFASILNYFISWAEFVINVFKDPTYAFKKLFADMGLIVLQILYNITKGVEDFAIGFKDQINWIIEGINKIIPYLNKIFGTDWGGIELVSDANIHSMSEKIKGLMNDLEASVPESKEDVVKLWRMDASADFKTSFDQGFKKGHDLVANTKNPFSQTSDELPGGFGKDFKPKIPPMPSMPTTPAPANMNNMSNLNKINNIGQVDKIGDVDGTVDVTSEDLKLMRELAEMQAIQRFVSLTPTVQVTTGDINSGHDVDSIISKITEEMNSQIVSNAQGVYG</sequence>
<proteinExistence type="predicted"/>